<dbReference type="EMBL" id="BMFY01000004">
    <property type="protein sequence ID" value="GGA10669.1"/>
    <property type="molecule type" value="Genomic_DNA"/>
</dbReference>
<dbReference type="RefSeq" id="WP_188550012.1">
    <property type="nucleotide sequence ID" value="NZ_BMFY01000004.1"/>
</dbReference>
<comment type="caution">
    <text evidence="1">The sequence shown here is derived from an EMBL/GenBank/DDBJ whole genome shotgun (WGS) entry which is preliminary data.</text>
</comment>
<organism evidence="1 2">
    <name type="scientific">Sediminivirga luteola</name>
    <dbReference type="NCBI Taxonomy" id="1774748"/>
    <lineage>
        <taxon>Bacteria</taxon>
        <taxon>Bacillati</taxon>
        <taxon>Actinomycetota</taxon>
        <taxon>Actinomycetes</taxon>
        <taxon>Micrococcales</taxon>
        <taxon>Brevibacteriaceae</taxon>
        <taxon>Sediminivirga</taxon>
    </lineage>
</organism>
<reference evidence="1" key="1">
    <citation type="journal article" date="2014" name="Int. J. Syst. Evol. Microbiol.">
        <title>Complete genome sequence of Corynebacterium casei LMG S-19264T (=DSM 44701T), isolated from a smear-ripened cheese.</title>
        <authorList>
            <consortium name="US DOE Joint Genome Institute (JGI-PGF)"/>
            <person name="Walter F."/>
            <person name="Albersmeier A."/>
            <person name="Kalinowski J."/>
            <person name="Ruckert C."/>
        </authorList>
    </citation>
    <scope>NUCLEOTIDE SEQUENCE</scope>
    <source>
        <strain evidence="1">CGMCC 1.12785</strain>
    </source>
</reference>
<keyword evidence="2" id="KW-1185">Reference proteome</keyword>
<sequence length="118" mass="12441">MPRIDASELRSFAADLTRASGRAGILADKAVRATAASIVSDAKRNHTFQNQTGNLENSIGFDATKDTGGTTAVAGPTAAYGAFVEYGTSRSRPHPFMGPAFDRQLPALEQAMAKIVEL</sequence>
<evidence type="ECO:0008006" key="3">
    <source>
        <dbReference type="Google" id="ProtNLM"/>
    </source>
</evidence>
<dbReference type="NCBIfam" id="TIGR01725">
    <property type="entry name" value="phge_HK97_gp10"/>
    <property type="match status" value="1"/>
</dbReference>
<evidence type="ECO:0000313" key="2">
    <source>
        <dbReference type="Proteomes" id="UP000616114"/>
    </source>
</evidence>
<protein>
    <recommendedName>
        <fullName evidence="3">HK97 gp10 family phage protein</fullName>
    </recommendedName>
</protein>
<accession>A0A8J2TX13</accession>
<evidence type="ECO:0000313" key="1">
    <source>
        <dbReference type="EMBL" id="GGA10669.1"/>
    </source>
</evidence>
<dbReference type="Proteomes" id="UP000616114">
    <property type="component" value="Unassembled WGS sequence"/>
</dbReference>
<dbReference type="InterPro" id="IPR010064">
    <property type="entry name" value="HK97-gp10_tail"/>
</dbReference>
<name>A0A8J2TX13_9MICO</name>
<gene>
    <name evidence="1" type="ORF">GCM10011333_11860</name>
</gene>
<proteinExistence type="predicted"/>
<dbReference type="AlphaFoldDB" id="A0A8J2TX13"/>
<dbReference type="Pfam" id="PF04883">
    <property type="entry name" value="HK97-gp10_like"/>
    <property type="match status" value="1"/>
</dbReference>
<reference evidence="1" key="2">
    <citation type="submission" date="2020-09" db="EMBL/GenBank/DDBJ databases">
        <authorList>
            <person name="Sun Q."/>
            <person name="Zhou Y."/>
        </authorList>
    </citation>
    <scope>NUCLEOTIDE SEQUENCE</scope>
    <source>
        <strain evidence="1">CGMCC 1.12785</strain>
    </source>
</reference>